<evidence type="ECO:0000256" key="1">
    <source>
        <dbReference type="SAM" id="MobiDB-lite"/>
    </source>
</evidence>
<dbReference type="Proteomes" id="UP001165090">
    <property type="component" value="Unassembled WGS sequence"/>
</dbReference>
<gene>
    <name evidence="2" type="ORF">VaNZ11_016908</name>
</gene>
<sequence>MASDNEQAILQKLFELVKKEGEAVQKRLDQLETNFTDLKKVVQAAATSFTDLKKEVQAVQHTLGSLVERNIRKTIGELQGQDYAQELTLFSLEDLVRVVLEAQEAKPPTANDLLRACTELAEELQCRGIPQHFLKHLYEVIMNVEGNDPGMTELKSSVAASGWDGSADVVKLKAVLQKLQSYAVASTSTSGAASSKAHIPLRDTLGWLIQYLAMDTPEQQQHFLLSLTQKGSLGIAMAVHGAHAASFRDTLIDYGNINVPCVKKYDEVPLLSARIQMDVRGHVEVCAWLGQHGTWTGSSCVNVTASQRSRPERGLASPVKSIELPSHPTCK</sequence>
<keyword evidence="3" id="KW-1185">Reference proteome</keyword>
<name>A0ABQ5SPQ1_9CHLO</name>
<organism evidence="2 3">
    <name type="scientific">Volvox africanus</name>
    <dbReference type="NCBI Taxonomy" id="51714"/>
    <lineage>
        <taxon>Eukaryota</taxon>
        <taxon>Viridiplantae</taxon>
        <taxon>Chlorophyta</taxon>
        <taxon>core chlorophytes</taxon>
        <taxon>Chlorophyceae</taxon>
        <taxon>CS clade</taxon>
        <taxon>Chlamydomonadales</taxon>
        <taxon>Volvocaceae</taxon>
        <taxon>Volvox</taxon>
    </lineage>
</organism>
<proteinExistence type="predicted"/>
<dbReference type="EMBL" id="BSDZ01000116">
    <property type="protein sequence ID" value="GLI71634.1"/>
    <property type="molecule type" value="Genomic_DNA"/>
</dbReference>
<protein>
    <submittedName>
        <fullName evidence="2">Uncharacterized protein</fullName>
    </submittedName>
</protein>
<feature type="region of interest" description="Disordered" evidence="1">
    <location>
        <begin position="311"/>
        <end position="331"/>
    </location>
</feature>
<reference evidence="2 3" key="1">
    <citation type="journal article" date="2023" name="IScience">
        <title>Expanded male sex-determining region conserved during the evolution of homothallism in the green alga Volvox.</title>
        <authorList>
            <person name="Yamamoto K."/>
            <person name="Matsuzaki R."/>
            <person name="Mahakham W."/>
            <person name="Heman W."/>
            <person name="Sekimoto H."/>
            <person name="Kawachi M."/>
            <person name="Minakuchi Y."/>
            <person name="Toyoda A."/>
            <person name="Nozaki H."/>
        </authorList>
    </citation>
    <scope>NUCLEOTIDE SEQUENCE [LARGE SCALE GENOMIC DNA]</scope>
    <source>
        <strain evidence="2 3">NIES-4468</strain>
    </source>
</reference>
<evidence type="ECO:0000313" key="3">
    <source>
        <dbReference type="Proteomes" id="UP001165090"/>
    </source>
</evidence>
<comment type="caution">
    <text evidence="2">The sequence shown here is derived from an EMBL/GenBank/DDBJ whole genome shotgun (WGS) entry which is preliminary data.</text>
</comment>
<evidence type="ECO:0000313" key="2">
    <source>
        <dbReference type="EMBL" id="GLI71634.1"/>
    </source>
</evidence>
<accession>A0ABQ5SPQ1</accession>